<dbReference type="Proteomes" id="UP001358614">
    <property type="component" value="Chromosome 1"/>
</dbReference>
<dbReference type="RefSeq" id="XP_066084436.1">
    <property type="nucleotide sequence ID" value="XM_066228339.1"/>
</dbReference>
<feature type="coiled-coil region" evidence="1">
    <location>
        <begin position="171"/>
        <end position="216"/>
    </location>
</feature>
<feature type="region of interest" description="Disordered" evidence="2">
    <location>
        <begin position="490"/>
        <end position="509"/>
    </location>
</feature>
<feature type="compositionally biased region" description="Low complexity" evidence="2">
    <location>
        <begin position="425"/>
        <end position="443"/>
    </location>
</feature>
<evidence type="ECO:0000256" key="2">
    <source>
        <dbReference type="SAM" id="MobiDB-lite"/>
    </source>
</evidence>
<organism evidence="3 4">
    <name type="scientific">Kwoniella europaea PYCC6329</name>
    <dbReference type="NCBI Taxonomy" id="1423913"/>
    <lineage>
        <taxon>Eukaryota</taxon>
        <taxon>Fungi</taxon>
        <taxon>Dikarya</taxon>
        <taxon>Basidiomycota</taxon>
        <taxon>Agaricomycotina</taxon>
        <taxon>Tremellomycetes</taxon>
        <taxon>Tremellales</taxon>
        <taxon>Cryptococcaceae</taxon>
        <taxon>Kwoniella</taxon>
    </lineage>
</organism>
<dbReference type="GeneID" id="91103360"/>
<feature type="compositionally biased region" description="Polar residues" evidence="2">
    <location>
        <begin position="1"/>
        <end position="16"/>
    </location>
</feature>
<feature type="region of interest" description="Disordered" evidence="2">
    <location>
        <begin position="412"/>
        <end position="485"/>
    </location>
</feature>
<dbReference type="EMBL" id="CP144089">
    <property type="protein sequence ID" value="WWD06469.1"/>
    <property type="molecule type" value="Genomic_DNA"/>
</dbReference>
<evidence type="ECO:0000256" key="1">
    <source>
        <dbReference type="SAM" id="Coils"/>
    </source>
</evidence>
<evidence type="ECO:0000313" key="4">
    <source>
        <dbReference type="Proteomes" id="UP001358614"/>
    </source>
</evidence>
<feature type="region of interest" description="Disordered" evidence="2">
    <location>
        <begin position="1"/>
        <end position="146"/>
    </location>
</feature>
<feature type="compositionally biased region" description="Basic and acidic residues" evidence="2">
    <location>
        <begin position="18"/>
        <end position="33"/>
    </location>
</feature>
<dbReference type="AlphaFoldDB" id="A0AAX4KJZ5"/>
<keyword evidence="4" id="KW-1185">Reference proteome</keyword>
<name>A0AAX4KJZ5_9TREE</name>
<gene>
    <name evidence="3" type="ORF">V865_004559</name>
</gene>
<accession>A0AAX4KJZ5</accession>
<protein>
    <submittedName>
        <fullName evidence="3">Uncharacterized protein</fullName>
    </submittedName>
</protein>
<dbReference type="KEGG" id="ker:91103360"/>
<feature type="compositionally biased region" description="Low complexity" evidence="2">
    <location>
        <begin position="38"/>
        <end position="59"/>
    </location>
</feature>
<feature type="compositionally biased region" description="Polar residues" evidence="2">
    <location>
        <begin position="77"/>
        <end position="131"/>
    </location>
</feature>
<keyword evidence="1" id="KW-0175">Coiled coil</keyword>
<sequence>MSSNQTSRPTKPTWVTKTPEKKKIEVSHQHESAAVRNSPRSTTVQSQSSSLSLHPTHSLKPPTLSSSRSTFDLRAHATSTTANTLKSPSARTSRAVSYQSPTLSSTARATPTSLHRRQATNNADHSVNQRDVSSSYLPTVSPSSRRPIFPSGLSKSASPLAAFSTAAPLNLSEKDYRIMVLERQIEEERRQREEEREAEKQRLEETRARLLELEERVGNNKVVPPLPQLPQSGSPSDIKVKATMKVPRKIAGEAIIISSSPVQSQNSSGQRDTSVKPTKRVVICDQASTSAISPIARNIEIVTFSDPIGPMGLDAPPGAANVDERGWKVDEKTPSWFSGRLNSKSLFDSATPVPIFENQPATQYASKGMTEGSAVSALKSPLSDTVKVAEDEDELMSSDGEHGKVPQKVIDLTLSPPSSSFDLKPSISPASSPAPALPHPSNSTDVDMGSASPSPVDHEDHPTTRRSTLRSQSERVLSVEEEQRRSAIEKLKAKRGRSMGRYIDPDEES</sequence>
<feature type="compositionally biased region" description="Low complexity" evidence="2">
    <location>
        <begin position="132"/>
        <end position="144"/>
    </location>
</feature>
<evidence type="ECO:0000313" key="3">
    <source>
        <dbReference type="EMBL" id="WWD06469.1"/>
    </source>
</evidence>
<feature type="compositionally biased region" description="Polar residues" evidence="2">
    <location>
        <begin position="465"/>
        <end position="475"/>
    </location>
</feature>
<reference evidence="3 4" key="1">
    <citation type="submission" date="2024-01" db="EMBL/GenBank/DDBJ databases">
        <title>Comparative genomics of Cryptococcus and Kwoniella reveals pathogenesis evolution and contrasting modes of karyotype evolution via chromosome fusion or intercentromeric recombination.</title>
        <authorList>
            <person name="Coelho M.A."/>
            <person name="David-Palma M."/>
            <person name="Shea T."/>
            <person name="Bowers K."/>
            <person name="McGinley-Smith S."/>
            <person name="Mohammad A.W."/>
            <person name="Gnirke A."/>
            <person name="Yurkov A.M."/>
            <person name="Nowrousian M."/>
            <person name="Sun S."/>
            <person name="Cuomo C.A."/>
            <person name="Heitman J."/>
        </authorList>
    </citation>
    <scope>NUCLEOTIDE SEQUENCE [LARGE SCALE GENOMIC DNA]</scope>
    <source>
        <strain evidence="3 4">PYCC6329</strain>
    </source>
</reference>
<proteinExistence type="predicted"/>